<dbReference type="AlphaFoldDB" id="A0A1G4I228"/>
<evidence type="ECO:0000256" key="1">
    <source>
        <dbReference type="ARBA" id="ARBA00005046"/>
    </source>
</evidence>
<comment type="caution">
    <text evidence="5">The sequence shown here is derived from an EMBL/GenBank/DDBJ whole genome shotgun (WGS) entry which is preliminary data.</text>
</comment>
<feature type="compositionally biased region" description="Basic residues" evidence="3">
    <location>
        <begin position="10"/>
        <end position="22"/>
    </location>
</feature>
<dbReference type="UniPathway" id="UPA00344"/>
<feature type="compositionally biased region" description="Basic and acidic residues" evidence="3">
    <location>
        <begin position="423"/>
        <end position="436"/>
    </location>
</feature>
<accession>A0A1G4I228</accession>
<feature type="region of interest" description="Disordered" evidence="3">
    <location>
        <begin position="572"/>
        <end position="591"/>
    </location>
</feature>
<feature type="compositionally biased region" description="Basic residues" evidence="3">
    <location>
        <begin position="758"/>
        <end position="775"/>
    </location>
</feature>
<dbReference type="EMBL" id="CZPT02000406">
    <property type="protein sequence ID" value="SCU65778.1"/>
    <property type="molecule type" value="Genomic_DNA"/>
</dbReference>
<feature type="region of interest" description="Disordered" evidence="3">
    <location>
        <begin position="9"/>
        <end position="83"/>
    </location>
</feature>
<dbReference type="GeneID" id="92379069"/>
<protein>
    <submittedName>
        <fullName evidence="5">Molybdenum cofactor biosynthesis protein, putative</fullName>
    </submittedName>
</protein>
<organism evidence="5 6">
    <name type="scientific">Trypanosoma equiperdum</name>
    <dbReference type="NCBI Taxonomy" id="5694"/>
    <lineage>
        <taxon>Eukaryota</taxon>
        <taxon>Discoba</taxon>
        <taxon>Euglenozoa</taxon>
        <taxon>Kinetoplastea</taxon>
        <taxon>Metakinetoplastina</taxon>
        <taxon>Trypanosomatida</taxon>
        <taxon>Trypanosomatidae</taxon>
        <taxon>Trypanosoma</taxon>
    </lineage>
</organism>
<keyword evidence="6" id="KW-1185">Reference proteome</keyword>
<feature type="compositionally biased region" description="Acidic residues" evidence="3">
    <location>
        <begin position="650"/>
        <end position="667"/>
    </location>
</feature>
<reference evidence="5" key="1">
    <citation type="submission" date="2016-09" db="EMBL/GenBank/DDBJ databases">
        <authorList>
            <person name="Hebert L."/>
            <person name="Moumen B."/>
        </authorList>
    </citation>
    <scope>NUCLEOTIDE SEQUENCE [LARGE SCALE GENOMIC DNA]</scope>
    <source>
        <strain evidence="5">OVI</strain>
    </source>
</reference>
<feature type="region of interest" description="Disordered" evidence="3">
    <location>
        <begin position="488"/>
        <end position="536"/>
    </location>
</feature>
<dbReference type="SUPFAM" id="SSF55040">
    <property type="entry name" value="Molybdenum cofactor biosynthesis protein C, MoaC"/>
    <property type="match status" value="1"/>
</dbReference>
<dbReference type="InterPro" id="IPR002820">
    <property type="entry name" value="Mopterin_CF_biosynth-C_dom"/>
</dbReference>
<dbReference type="Proteomes" id="UP000195570">
    <property type="component" value="Unassembled WGS sequence"/>
</dbReference>
<sequence>MLRLVLTLLAKKKVPPPPKRGRPATPQRGKSKLVPKGRSPSLTRKVTPKVVSRQSPAKKSTIKVSTARVSRRSDNKGRGSKLIDDVDSFPVAAAVEHAPAVVPSVEVAATSTAMTVTRKPHYSLATAVSTVIVPPCANAVLETMKQTLSPSVRSPSEAGVDLCGDGSGVEQGGEPPSQMEEFYTPKKGPLFATAVIAGTNAVKQTSQLIPFCHPARIHKCSFTFRRRVLGGLTRISSLPHRVVLRKRATPSPHSSRNRPECSVIYCFCTVATDDETRSGVEMEALAGATMAALTMYDMLRALPSAQEDGISVGEAFVLAKRGSRGDFTKLLVSELPAEDSAGAMGEVRRAALTTGREDNASEDNFTYADDYENLSGGEGLETGVEEHRKVGTLQTSGSRCGGLDDGEHQSEEFHGAADAIDGDAARRERQRERDAILGEAEEMEAEGSVTNPEEEERAMPEEAATLIDRSAWWRSTARDRRLQHLQQNMRHEGNSNRSAPQAPAHKSPEVRPPMQKDAMKKLGVKNKPQELPFQRPKIIPVSKKSVKLVDKNGGIAVPKGQRVVVVEDEYYEENGDEAHADDEIYGGDDSEYEELYNDDDALGDETALESEAQHKKLLRYKSGESVRAQTTSRGAVSVHKKGRDYRDNDSYNDENASEDGLFEEEMEMGSRQKVKKGKIVQSLLSRRGNARATDDSYDHDNQSVTSPKHESWDAEEAKEWESEEDDWSNINMHNETESVAKGHLHAKRRNPLPLPKKKEMKFKKTIKQKQRPEKR</sequence>
<feature type="compositionally biased region" description="Basic and acidic residues" evidence="3">
    <location>
        <begin position="71"/>
        <end position="83"/>
    </location>
</feature>
<evidence type="ECO:0000256" key="2">
    <source>
        <dbReference type="ARBA" id="ARBA00023150"/>
    </source>
</evidence>
<dbReference type="RefSeq" id="XP_067077323.1">
    <property type="nucleotide sequence ID" value="XM_067221222.1"/>
</dbReference>
<name>A0A1G4I228_TRYEQ</name>
<evidence type="ECO:0000256" key="3">
    <source>
        <dbReference type="SAM" id="MobiDB-lite"/>
    </source>
</evidence>
<feature type="compositionally biased region" description="Polar residues" evidence="3">
    <location>
        <begin position="52"/>
        <end position="68"/>
    </location>
</feature>
<evidence type="ECO:0000259" key="4">
    <source>
        <dbReference type="Pfam" id="PF01967"/>
    </source>
</evidence>
<evidence type="ECO:0000313" key="6">
    <source>
        <dbReference type="Proteomes" id="UP000195570"/>
    </source>
</evidence>
<keyword evidence="2" id="KW-0501">Molybdenum cofactor biosynthesis</keyword>
<dbReference type="Pfam" id="PF01967">
    <property type="entry name" value="MoaC"/>
    <property type="match status" value="1"/>
</dbReference>
<feature type="region of interest" description="Disordered" evidence="3">
    <location>
        <begin position="618"/>
        <end position="775"/>
    </location>
</feature>
<gene>
    <name evidence="5" type="ORF">TEOVI_000512900</name>
</gene>
<comment type="pathway">
    <text evidence="1">Cofactor biosynthesis; molybdopterin biosynthesis.</text>
</comment>
<feature type="compositionally biased region" description="Basic and acidic residues" evidence="3">
    <location>
        <begin position="692"/>
        <end position="720"/>
    </location>
</feature>
<dbReference type="VEuPathDB" id="TriTrypDB:TEOVI_000512900"/>
<dbReference type="Gene3D" id="3.30.70.640">
    <property type="entry name" value="Molybdopterin cofactor biosynthesis C (MoaC) domain"/>
    <property type="match status" value="1"/>
</dbReference>
<dbReference type="InterPro" id="IPR036522">
    <property type="entry name" value="MoaC_sf"/>
</dbReference>
<dbReference type="GO" id="GO:0006777">
    <property type="term" value="P:Mo-molybdopterin cofactor biosynthetic process"/>
    <property type="evidence" value="ECO:0007669"/>
    <property type="project" value="UniProtKB-KW"/>
</dbReference>
<evidence type="ECO:0000313" key="5">
    <source>
        <dbReference type="EMBL" id="SCU65778.1"/>
    </source>
</evidence>
<feature type="region of interest" description="Disordered" evidence="3">
    <location>
        <begin position="416"/>
        <end position="458"/>
    </location>
</feature>
<feature type="domain" description="Molybdopterin cofactor biosynthesis C (MoaC)" evidence="4">
    <location>
        <begin position="185"/>
        <end position="322"/>
    </location>
</feature>
<proteinExistence type="predicted"/>
<feature type="region of interest" description="Disordered" evidence="3">
    <location>
        <begin position="390"/>
        <end position="409"/>
    </location>
</feature>